<reference evidence="1" key="2">
    <citation type="journal article" date="2015" name="Data Brief">
        <title>Shoot transcriptome of the giant reed, Arundo donax.</title>
        <authorList>
            <person name="Barrero R.A."/>
            <person name="Guerrero F.D."/>
            <person name="Moolhuijzen P."/>
            <person name="Goolsby J.A."/>
            <person name="Tidwell J."/>
            <person name="Bellgard S.E."/>
            <person name="Bellgard M.I."/>
        </authorList>
    </citation>
    <scope>NUCLEOTIDE SEQUENCE</scope>
    <source>
        <tissue evidence="1">Shoot tissue taken approximately 20 cm above the soil surface</tissue>
    </source>
</reference>
<proteinExistence type="predicted"/>
<protein>
    <submittedName>
        <fullName evidence="1">Uncharacterized protein</fullName>
    </submittedName>
</protein>
<name>A0A0A9DJ93_ARUDO</name>
<sequence>MTTACAGRKTWLVRPAPWTARSTSHEFTIIANLFRLPPASDTITSNPSALDMAATRRRFRSFLVPRLDMISILGFFPGCSPRINGLSLLRPYEWRKNLVKSSIEYPLGFLVGCRRRMRSLSLTRPIITCSKQWTSLLESKSIMS</sequence>
<dbReference type="AlphaFoldDB" id="A0A0A9DJ93"/>
<organism evidence="1">
    <name type="scientific">Arundo donax</name>
    <name type="common">Giant reed</name>
    <name type="synonym">Donax arundinaceus</name>
    <dbReference type="NCBI Taxonomy" id="35708"/>
    <lineage>
        <taxon>Eukaryota</taxon>
        <taxon>Viridiplantae</taxon>
        <taxon>Streptophyta</taxon>
        <taxon>Embryophyta</taxon>
        <taxon>Tracheophyta</taxon>
        <taxon>Spermatophyta</taxon>
        <taxon>Magnoliopsida</taxon>
        <taxon>Liliopsida</taxon>
        <taxon>Poales</taxon>
        <taxon>Poaceae</taxon>
        <taxon>PACMAD clade</taxon>
        <taxon>Arundinoideae</taxon>
        <taxon>Arundineae</taxon>
        <taxon>Arundo</taxon>
    </lineage>
</organism>
<dbReference type="EMBL" id="GBRH01212175">
    <property type="protein sequence ID" value="JAD85720.1"/>
    <property type="molecule type" value="Transcribed_RNA"/>
</dbReference>
<accession>A0A0A9DJ93</accession>
<reference evidence="1" key="1">
    <citation type="submission" date="2014-09" db="EMBL/GenBank/DDBJ databases">
        <authorList>
            <person name="Magalhaes I.L.F."/>
            <person name="Oliveira U."/>
            <person name="Santos F.R."/>
            <person name="Vidigal T.H.D.A."/>
            <person name="Brescovit A.D."/>
            <person name="Santos A.J."/>
        </authorList>
    </citation>
    <scope>NUCLEOTIDE SEQUENCE</scope>
    <source>
        <tissue evidence="1">Shoot tissue taken approximately 20 cm above the soil surface</tissue>
    </source>
</reference>
<evidence type="ECO:0000313" key="1">
    <source>
        <dbReference type="EMBL" id="JAD85720.1"/>
    </source>
</evidence>